<comment type="caution">
    <text evidence="1">The sequence shown here is derived from an EMBL/GenBank/DDBJ whole genome shotgun (WGS) entry which is preliminary data.</text>
</comment>
<accession>A0A418PSI9</accession>
<proteinExistence type="predicted"/>
<evidence type="ECO:0000313" key="1">
    <source>
        <dbReference type="EMBL" id="RIW15802.1"/>
    </source>
</evidence>
<dbReference type="RefSeq" id="WP_119477738.1">
    <property type="nucleotide sequence ID" value="NZ_QXML01000004.1"/>
</dbReference>
<dbReference type="EMBL" id="QXML01000004">
    <property type="protein sequence ID" value="RIW15802.1"/>
    <property type="molecule type" value="Genomic_DNA"/>
</dbReference>
<organism evidence="1 2">
    <name type="scientific">Algoriphagus lacus</name>
    <dbReference type="NCBI Taxonomy" id="2056311"/>
    <lineage>
        <taxon>Bacteria</taxon>
        <taxon>Pseudomonadati</taxon>
        <taxon>Bacteroidota</taxon>
        <taxon>Cytophagia</taxon>
        <taxon>Cytophagales</taxon>
        <taxon>Cyclobacteriaceae</taxon>
        <taxon>Algoriphagus</taxon>
    </lineage>
</organism>
<name>A0A418PSI9_9BACT</name>
<evidence type="ECO:0000313" key="2">
    <source>
        <dbReference type="Proteomes" id="UP000283522"/>
    </source>
</evidence>
<reference evidence="1 2" key="1">
    <citation type="submission" date="2018-09" db="EMBL/GenBank/DDBJ databases">
        <authorList>
            <person name="Wang X."/>
            <person name="Du Z."/>
        </authorList>
    </citation>
    <scope>NUCLEOTIDE SEQUENCE [LARGE SCALE GENOMIC DNA]</scope>
    <source>
        <strain evidence="1 2">N3</strain>
    </source>
</reference>
<dbReference type="PANTHER" id="PTHR36454:SF1">
    <property type="entry name" value="DUF1015 DOMAIN-CONTAINING PROTEIN"/>
    <property type="match status" value="1"/>
</dbReference>
<dbReference type="AlphaFoldDB" id="A0A418PSI9"/>
<dbReference type="OrthoDB" id="9781616at2"/>
<dbReference type="PANTHER" id="PTHR36454">
    <property type="entry name" value="LMO2823 PROTEIN"/>
    <property type="match status" value="1"/>
</dbReference>
<dbReference type="Proteomes" id="UP000283522">
    <property type="component" value="Unassembled WGS sequence"/>
</dbReference>
<gene>
    <name evidence="1" type="ORF">D0X99_10285</name>
</gene>
<dbReference type="Pfam" id="PF06245">
    <property type="entry name" value="DUF1015"/>
    <property type="match status" value="1"/>
</dbReference>
<keyword evidence="2" id="KW-1185">Reference proteome</keyword>
<dbReference type="PIRSF" id="PIRSF033563">
    <property type="entry name" value="UCP033563"/>
    <property type="match status" value="1"/>
</dbReference>
<protein>
    <submittedName>
        <fullName evidence="1">DUF1015 domain-containing protein</fullName>
    </submittedName>
</protein>
<dbReference type="InterPro" id="IPR008323">
    <property type="entry name" value="UCP033563"/>
</dbReference>
<sequence>MAEILPLKAWRYAEKLCENLEELTAPLFDVVSARQREVLYENPLNSIHLSVPQGENPAENARLTLEKWKKDQVLKQDSLPGIYVYYQYFRLPGDQEERCRKGFIAQIKAYDWEDQEILRHESTIVSAVNDRIDLLRATQIQASPTHGLYEDESNELENYMDAAMASPLYEVEDYQGVREVLAVIHDARVISRFLAVLKEKKVILADGHHRLEGAIEYRKLQKNSFPEAKWKGSDYHLMYLTNVHGNHLKILPTHRLFYGLKMSEQELFQRIQEWFDVRKVGDAEELENYTFQRKWSFGLIFSDEAYVIKFKLDRFEEVRRDIPEVLRGLDLVILHDILFEKILGLDSEEQRNSDQMAFERNFSRCLREVRGGKASFAIITREIELQQVLEVCKSGAVMPQKSTYFYPKALGGLLFGSIKQEEFEYDYGAFFEQIKK</sequence>